<evidence type="ECO:0000256" key="7">
    <source>
        <dbReference type="PROSITE-ProRule" id="PRU00076"/>
    </source>
</evidence>
<dbReference type="SUPFAM" id="SSF49899">
    <property type="entry name" value="Concanavalin A-like lectins/glucanases"/>
    <property type="match status" value="2"/>
</dbReference>
<keyword evidence="5 8" id="KW-0482">Metalloprotease</keyword>
<dbReference type="GO" id="GO:0008270">
    <property type="term" value="F:zinc ion binding"/>
    <property type="evidence" value="ECO:0007669"/>
    <property type="project" value="UniProtKB-UniRule"/>
</dbReference>
<feature type="disulfide bond" evidence="7">
    <location>
        <begin position="793"/>
        <end position="803"/>
    </location>
</feature>
<dbReference type="Gene3D" id="3.40.390.10">
    <property type="entry name" value="Collagenase (Catalytic Domain)"/>
    <property type="match status" value="1"/>
</dbReference>
<dbReference type="PROSITE" id="PS51864">
    <property type="entry name" value="ASTACIN"/>
    <property type="match status" value="1"/>
</dbReference>
<dbReference type="GO" id="GO:0006508">
    <property type="term" value="P:proteolysis"/>
    <property type="evidence" value="ECO:0007669"/>
    <property type="project" value="UniProtKB-KW"/>
</dbReference>
<dbReference type="InterPro" id="IPR035914">
    <property type="entry name" value="Sperma_CUB_dom_sf"/>
</dbReference>
<evidence type="ECO:0000256" key="1">
    <source>
        <dbReference type="ARBA" id="ARBA00022670"/>
    </source>
</evidence>
<dbReference type="Gene3D" id="2.60.120.200">
    <property type="match status" value="2"/>
</dbReference>
<feature type="domain" description="Peptidase M12A" evidence="14">
    <location>
        <begin position="119"/>
        <end position="314"/>
    </location>
</feature>
<protein>
    <recommendedName>
        <fullName evidence="9">Metalloendopeptidase</fullName>
        <ecNumber evidence="9">3.4.24.-</ecNumber>
    </recommendedName>
</protein>
<evidence type="ECO:0000256" key="9">
    <source>
        <dbReference type="RuleBase" id="RU361183"/>
    </source>
</evidence>
<feature type="disulfide bond" evidence="7">
    <location>
        <begin position="484"/>
        <end position="501"/>
    </location>
</feature>
<feature type="binding site" evidence="8">
    <location>
        <position position="215"/>
    </location>
    <ligand>
        <name>Zn(2+)</name>
        <dbReference type="ChEBI" id="CHEBI:29105"/>
        <note>catalytic</note>
    </ligand>
</feature>
<dbReference type="InterPro" id="IPR000742">
    <property type="entry name" value="EGF"/>
</dbReference>
<dbReference type="Gene3D" id="2.60.120.290">
    <property type="entry name" value="Spermadhesin, CUB domain"/>
    <property type="match status" value="1"/>
</dbReference>
<dbReference type="CDD" id="cd06263">
    <property type="entry name" value="MAM"/>
    <property type="match status" value="1"/>
</dbReference>
<dbReference type="PROSITE" id="PS00022">
    <property type="entry name" value="EGF_1"/>
    <property type="match status" value="6"/>
</dbReference>
<feature type="domain" description="EGF-like" evidence="12">
    <location>
        <begin position="718"/>
        <end position="753"/>
    </location>
</feature>
<feature type="disulfide bond" evidence="7">
    <location>
        <begin position="503"/>
        <end position="512"/>
    </location>
</feature>
<evidence type="ECO:0000256" key="4">
    <source>
        <dbReference type="ARBA" id="ARBA00022833"/>
    </source>
</evidence>
<feature type="domain" description="MAM" evidence="13">
    <location>
        <begin position="939"/>
        <end position="1101"/>
    </location>
</feature>
<evidence type="ECO:0000259" key="14">
    <source>
        <dbReference type="PROSITE" id="PS51864"/>
    </source>
</evidence>
<dbReference type="PROSITE" id="PS01180">
    <property type="entry name" value="CUB"/>
    <property type="match status" value="1"/>
</dbReference>
<keyword evidence="1 8" id="KW-0645">Protease</keyword>
<feature type="compositionally biased region" description="Basic and acidic residues" evidence="10">
    <location>
        <begin position="47"/>
        <end position="58"/>
    </location>
</feature>
<evidence type="ECO:0000313" key="16">
    <source>
        <dbReference type="RefSeq" id="XP_022311580.1"/>
    </source>
</evidence>
<accession>A0A8B8C7H0</accession>
<feature type="disulfide bond" evidence="7">
    <location>
        <begin position="707"/>
        <end position="716"/>
    </location>
</feature>
<dbReference type="AlphaFoldDB" id="A0A8B8C7H0"/>
<name>A0A8B8C7H0_CRAVI</name>
<feature type="domain" description="CUB" evidence="11">
    <location>
        <begin position="358"/>
        <end position="475"/>
    </location>
</feature>
<dbReference type="CDD" id="cd00041">
    <property type="entry name" value="CUB"/>
    <property type="match status" value="1"/>
</dbReference>
<dbReference type="SMART" id="SM00137">
    <property type="entry name" value="MAM"/>
    <property type="match status" value="1"/>
</dbReference>
<feature type="domain" description="EGF-like" evidence="12">
    <location>
        <begin position="898"/>
        <end position="933"/>
    </location>
</feature>
<feature type="disulfide bond" evidence="7">
    <location>
        <begin position="743"/>
        <end position="752"/>
    </location>
</feature>
<feature type="domain" description="EGF-like" evidence="12">
    <location>
        <begin position="680"/>
        <end position="717"/>
    </location>
</feature>
<feature type="active site" evidence="8">
    <location>
        <position position="216"/>
    </location>
</feature>
<dbReference type="CDD" id="cd00054">
    <property type="entry name" value="EGF_CA"/>
    <property type="match status" value="1"/>
</dbReference>
<dbReference type="KEGG" id="cvn:111116848"/>
<dbReference type="Proteomes" id="UP000694844">
    <property type="component" value="Chromosome 10"/>
</dbReference>
<dbReference type="SMART" id="SM00235">
    <property type="entry name" value="ZnMc"/>
    <property type="match status" value="1"/>
</dbReference>
<feature type="region of interest" description="Disordered" evidence="10">
    <location>
        <begin position="29"/>
        <end position="61"/>
    </location>
</feature>
<dbReference type="SUPFAM" id="SSF55486">
    <property type="entry name" value="Metalloproteases ('zincins'), catalytic domain"/>
    <property type="match status" value="1"/>
</dbReference>
<evidence type="ECO:0000256" key="3">
    <source>
        <dbReference type="ARBA" id="ARBA00022801"/>
    </source>
</evidence>
<evidence type="ECO:0000259" key="11">
    <source>
        <dbReference type="PROSITE" id="PS01180"/>
    </source>
</evidence>
<sequence length="1101" mass="119590">MGKAIIIVVVLCLFLQLCHVCLSKNLSNSNGLANGSKNNRHGKGRKKLDPKELDKPLLDENSLEEDMAERTIVYMNGRKIKPKNINRKPKKSQQAQSLDRHPLRPHHAPLPPPNRRKRTFVPEEGVKWPNRVIPYVIQSSTYNNAGTINAVFEEAVSKFNDAGCVKWVPRSSESAYISVVGNQASCSSYVGYIGVSGQTIKLYEYGCVNVDIAIHEMLHAAGTMHEQSRVDDRDKLITYNWGPISSGWEFNYQGFVLSNARQYDLGSVLQYGLWSGSSRVMYANDPDLEYLVTNSKDDLSFYDKAELNAFYRCASDCSNPPTCQNEGFVKQSDGVCSCQCVDGLTGPDCTELDTSPGCGGLLELNTGSSEPISLGPYQTGLMCTWLIKGPEKTKIHLSVDSLDLPTSSSGNCYHFLEIRDYLSGSDGKLVCGNSGGGEFTKMNLGPTNMMVVRFNSDQYSTVSPGAGFVLTATAKPSACSSSPCKYPATCQDGATTDEYTCTCTTGYSGEKCDVIAAAATVTDSFEDDFTTLMRHVKEGTDFVWSTKKYTNMNNAQITASDGSLMAAMEITYFATTFYYAFIAKMETSATFERGDRCLRFDYVISDYNVGGFYVTSLTVRVRSATGTTSQVFNTNTGNAWTMAELDLPAVDDMKIEFECYFGYQDLAVDNIRISPLFCNAEDPCDGVVCQNGGSCAVTSSTTFQCECQDGYTGQYCENNVCFGNTCQNGDCVPTSASTYECQCEEGWFGTNCDVSPCQGVECNNGACVALSESQTECNCDPGWYGAACNVDPCVGVNCNNGDCEALSETETKCNCNPDWYGAACDVDPCLGVSCNNGACEALSETQTSCNCNPGWYGAACDVDPCSAVNCNNGVCESLSETETRCNCNQGWYGEFCNTDPCSAVNCNNGVCESLSETETRCNCNQGWFGEFCNVEDVTYTCDFETNVEPDCFLAESTEDDYDFTRRSGSTPSSRTGPASAAVGTYYKYTEVSGQPVGSVARLESNVEFSAGTYCLSLSISMYGSHIGTLNILTREGTATAVSKVKFTGQQSRSWFTSSTDLSLTPSSKIIIETTKGGNRDRNYRGDIAVDNVVLKTGACPN</sequence>
<dbReference type="GO" id="GO:0004222">
    <property type="term" value="F:metalloendopeptidase activity"/>
    <property type="evidence" value="ECO:0007669"/>
    <property type="project" value="UniProtKB-UniRule"/>
</dbReference>
<dbReference type="PROSITE" id="PS50026">
    <property type="entry name" value="EGF_3"/>
    <property type="match status" value="6"/>
</dbReference>
<evidence type="ECO:0000259" key="13">
    <source>
        <dbReference type="PROSITE" id="PS50060"/>
    </source>
</evidence>
<dbReference type="SMART" id="SM00181">
    <property type="entry name" value="EGF"/>
    <property type="match status" value="9"/>
</dbReference>
<feature type="disulfide bond" evidence="7">
    <location>
        <begin position="721"/>
        <end position="731"/>
    </location>
</feature>
<feature type="domain" description="EGF-like" evidence="12">
    <location>
        <begin position="475"/>
        <end position="513"/>
    </location>
</feature>
<dbReference type="InterPro" id="IPR051830">
    <property type="entry name" value="NOTCH_homolog"/>
</dbReference>
<gene>
    <name evidence="16" type="primary">LOC111116848</name>
</gene>
<organism evidence="15 16">
    <name type="scientific">Crassostrea virginica</name>
    <name type="common">Eastern oyster</name>
    <dbReference type="NCBI Taxonomy" id="6565"/>
    <lineage>
        <taxon>Eukaryota</taxon>
        <taxon>Metazoa</taxon>
        <taxon>Spiralia</taxon>
        <taxon>Lophotrochozoa</taxon>
        <taxon>Mollusca</taxon>
        <taxon>Bivalvia</taxon>
        <taxon>Autobranchia</taxon>
        <taxon>Pteriomorphia</taxon>
        <taxon>Ostreida</taxon>
        <taxon>Ostreoidea</taxon>
        <taxon>Ostreidae</taxon>
        <taxon>Crassostrea</taxon>
    </lineage>
</organism>
<reference evidence="16" key="1">
    <citation type="submission" date="2025-08" db="UniProtKB">
        <authorList>
            <consortium name="RefSeq"/>
        </authorList>
    </citation>
    <scope>IDENTIFICATION</scope>
    <source>
        <tissue evidence="16">Whole sample</tissue>
    </source>
</reference>
<dbReference type="InterPro" id="IPR001506">
    <property type="entry name" value="Peptidase_M12A"/>
</dbReference>
<feature type="domain" description="EGF-like" evidence="12">
    <location>
        <begin position="789"/>
        <end position="825"/>
    </location>
</feature>
<keyword evidence="7" id="KW-0245">EGF-like domain</keyword>
<feature type="disulfide bond" evidence="7">
    <location>
        <begin position="923"/>
        <end position="932"/>
    </location>
</feature>
<dbReference type="InterPro" id="IPR006026">
    <property type="entry name" value="Peptidase_Metallo"/>
</dbReference>
<feature type="chain" id="PRO_5034826636" description="Metalloendopeptidase" evidence="9">
    <location>
        <begin position="24"/>
        <end position="1101"/>
    </location>
</feature>
<feature type="disulfide bond" evidence="7">
    <location>
        <begin position="815"/>
        <end position="824"/>
    </location>
</feature>
<keyword evidence="6 7" id="KW-1015">Disulfide bond</keyword>
<feature type="compositionally biased region" description="Basic residues" evidence="10">
    <location>
        <begin position="78"/>
        <end position="91"/>
    </location>
</feature>
<dbReference type="SMART" id="SM00042">
    <property type="entry name" value="CUB"/>
    <property type="match status" value="1"/>
</dbReference>
<evidence type="ECO:0000256" key="8">
    <source>
        <dbReference type="PROSITE-ProRule" id="PRU01211"/>
    </source>
</evidence>
<feature type="domain" description="EGF-like" evidence="12">
    <location>
        <begin position="861"/>
        <end position="897"/>
    </location>
</feature>
<dbReference type="Pfam" id="PF00629">
    <property type="entry name" value="MAM"/>
    <property type="match status" value="1"/>
</dbReference>
<dbReference type="GO" id="GO:0016020">
    <property type="term" value="C:membrane"/>
    <property type="evidence" value="ECO:0007669"/>
    <property type="project" value="InterPro"/>
</dbReference>
<evidence type="ECO:0000256" key="5">
    <source>
        <dbReference type="ARBA" id="ARBA00023049"/>
    </source>
</evidence>
<dbReference type="PRINTS" id="PR00480">
    <property type="entry name" value="ASTACIN"/>
</dbReference>
<dbReference type="PANTHER" id="PTHR24033">
    <property type="entry name" value="EGF-LIKE DOMAIN-CONTAINING PROTEIN"/>
    <property type="match status" value="1"/>
</dbReference>
<evidence type="ECO:0000259" key="12">
    <source>
        <dbReference type="PROSITE" id="PS50026"/>
    </source>
</evidence>
<dbReference type="OrthoDB" id="5953235at2759"/>
<feature type="disulfide bond" evidence="7">
    <location>
        <begin position="901"/>
        <end position="911"/>
    </location>
</feature>
<feature type="signal peptide" evidence="9">
    <location>
        <begin position="1"/>
        <end position="23"/>
    </location>
</feature>
<feature type="disulfide bond" evidence="7">
    <location>
        <begin position="865"/>
        <end position="875"/>
    </location>
</feature>
<keyword evidence="3 8" id="KW-0378">Hydrolase</keyword>
<feature type="disulfide bond" evidence="7">
    <location>
        <begin position="887"/>
        <end position="896"/>
    </location>
</feature>
<dbReference type="GeneID" id="111116848"/>
<dbReference type="RefSeq" id="XP_022311580.1">
    <property type="nucleotide sequence ID" value="XM_022455872.1"/>
</dbReference>
<keyword evidence="4 8" id="KW-0862">Zinc</keyword>
<feature type="binding site" evidence="8">
    <location>
        <position position="225"/>
    </location>
    <ligand>
        <name>Zn(2+)</name>
        <dbReference type="ChEBI" id="CHEBI:29105"/>
        <note>catalytic</note>
    </ligand>
</feature>
<keyword evidence="15" id="KW-1185">Reference proteome</keyword>
<proteinExistence type="predicted"/>
<keyword evidence="2 8" id="KW-0479">Metal-binding</keyword>
<feature type="binding site" evidence="8">
    <location>
        <position position="219"/>
    </location>
    <ligand>
        <name>Zn(2+)</name>
        <dbReference type="ChEBI" id="CHEBI:29105"/>
        <note>catalytic</note>
    </ligand>
</feature>
<comment type="caution">
    <text evidence="7">Lacks conserved residue(s) required for the propagation of feature annotation.</text>
</comment>
<feature type="region of interest" description="Disordered" evidence="10">
    <location>
        <begin position="78"/>
        <end position="119"/>
    </location>
</feature>
<dbReference type="InterPro" id="IPR013320">
    <property type="entry name" value="ConA-like_dom_sf"/>
</dbReference>
<dbReference type="InterPro" id="IPR000998">
    <property type="entry name" value="MAM_dom"/>
</dbReference>
<dbReference type="Pfam" id="PF01400">
    <property type="entry name" value="Astacin"/>
    <property type="match status" value="1"/>
</dbReference>
<dbReference type="EC" id="3.4.24.-" evidence="9"/>
<dbReference type="InterPro" id="IPR000859">
    <property type="entry name" value="CUB_dom"/>
</dbReference>
<dbReference type="SUPFAM" id="SSF57196">
    <property type="entry name" value="EGF/Laminin"/>
    <property type="match status" value="2"/>
</dbReference>
<keyword evidence="9" id="KW-0732">Signal</keyword>
<dbReference type="SUPFAM" id="SSF49854">
    <property type="entry name" value="Spermadhesin, CUB domain"/>
    <property type="match status" value="1"/>
</dbReference>
<dbReference type="Pfam" id="PF25024">
    <property type="entry name" value="EGF_TEN"/>
    <property type="match status" value="1"/>
</dbReference>
<dbReference type="PANTHER" id="PTHR24033:SF151">
    <property type="entry name" value="NOTCH 2"/>
    <property type="match status" value="1"/>
</dbReference>
<feature type="domain" description="MAM" evidence="13">
    <location>
        <begin position="592"/>
        <end position="680"/>
    </location>
</feature>
<dbReference type="InterPro" id="IPR024079">
    <property type="entry name" value="MetalloPept_cat_dom_sf"/>
</dbReference>
<dbReference type="PROSITE" id="PS50060">
    <property type="entry name" value="MAM_2"/>
    <property type="match status" value="2"/>
</dbReference>
<evidence type="ECO:0000256" key="6">
    <source>
        <dbReference type="ARBA" id="ARBA00023157"/>
    </source>
</evidence>
<evidence type="ECO:0000256" key="2">
    <source>
        <dbReference type="ARBA" id="ARBA00022723"/>
    </source>
</evidence>
<evidence type="ECO:0000313" key="15">
    <source>
        <dbReference type="Proteomes" id="UP000694844"/>
    </source>
</evidence>
<comment type="cofactor">
    <cofactor evidence="8 9">
        <name>Zn(2+)</name>
        <dbReference type="ChEBI" id="CHEBI:29105"/>
    </cofactor>
    <text evidence="8 9">Binds 1 zinc ion per subunit.</text>
</comment>
<evidence type="ECO:0000256" key="10">
    <source>
        <dbReference type="SAM" id="MobiDB-lite"/>
    </source>
</evidence>
<dbReference type="PROSITE" id="PS01186">
    <property type="entry name" value="EGF_2"/>
    <property type="match status" value="5"/>
</dbReference>
<dbReference type="Gene3D" id="2.10.25.10">
    <property type="entry name" value="Laminin"/>
    <property type="match status" value="5"/>
</dbReference>